<evidence type="ECO:0000256" key="3">
    <source>
        <dbReference type="ARBA" id="ARBA00023163"/>
    </source>
</evidence>
<evidence type="ECO:0000313" key="5">
    <source>
        <dbReference type="EMBL" id="MBR7554807.1"/>
    </source>
</evidence>
<dbReference type="InterPro" id="IPR011711">
    <property type="entry name" value="GntR_C"/>
</dbReference>
<proteinExistence type="predicted"/>
<reference evidence="5 6" key="1">
    <citation type="submission" date="2021-04" db="EMBL/GenBank/DDBJ databases">
        <title>Allobacillus sp. nov. SKP8-2 isolated from shrimp paste.</title>
        <authorList>
            <person name="Tanasupawat S."/>
            <person name="Yiamsombat S."/>
            <person name="Kanchanasin P."/>
            <person name="Kuncharoen N."/>
        </authorList>
    </citation>
    <scope>NUCLEOTIDE SEQUENCE [LARGE SCALE GENOMIC DNA]</scope>
    <source>
        <strain evidence="5 6">SKP8-2</strain>
    </source>
</reference>
<dbReference type="PROSITE" id="PS50949">
    <property type="entry name" value="HTH_GNTR"/>
    <property type="match status" value="1"/>
</dbReference>
<protein>
    <submittedName>
        <fullName evidence="5">GntR family transcriptional regulator</fullName>
    </submittedName>
</protein>
<evidence type="ECO:0000256" key="2">
    <source>
        <dbReference type="ARBA" id="ARBA00023125"/>
    </source>
</evidence>
<dbReference type="InterPro" id="IPR036390">
    <property type="entry name" value="WH_DNA-bd_sf"/>
</dbReference>
<accession>A0A941CVL4</accession>
<keyword evidence="1" id="KW-0805">Transcription regulation</keyword>
<dbReference type="SUPFAM" id="SSF46785">
    <property type="entry name" value="Winged helix' DNA-binding domain"/>
    <property type="match status" value="1"/>
</dbReference>
<sequence>MKKIKKLSTTDQVLHSLRSSVYNGILQEGQEITQEGIANLLGVSRMPVREAFQVLDREGLINIQSNRRVVVNGLRTEDIEVHYEIRAFLEGMASERACDSPEHFDELQSIHNKIKYSEGDSYVELNEAFHAFIWKASNSARLYSLLSDLWNGLQPQFPDFVDFQVEKSIKEHEQIVQAILNQNKQAAREHAQNHVLRTKEDFLSNINSNPQN</sequence>
<evidence type="ECO:0000313" key="6">
    <source>
        <dbReference type="Proteomes" id="UP000675431"/>
    </source>
</evidence>
<keyword evidence="6" id="KW-1185">Reference proteome</keyword>
<dbReference type="SUPFAM" id="SSF48008">
    <property type="entry name" value="GntR ligand-binding domain-like"/>
    <property type="match status" value="1"/>
</dbReference>
<dbReference type="Gene3D" id="1.20.120.530">
    <property type="entry name" value="GntR ligand-binding domain-like"/>
    <property type="match status" value="1"/>
</dbReference>
<feature type="domain" description="HTH gntR-type" evidence="4">
    <location>
        <begin position="7"/>
        <end position="74"/>
    </location>
</feature>
<keyword evidence="3" id="KW-0804">Transcription</keyword>
<dbReference type="InterPro" id="IPR036388">
    <property type="entry name" value="WH-like_DNA-bd_sf"/>
</dbReference>
<name>A0A941CVL4_9BACI</name>
<dbReference type="GO" id="GO:0003677">
    <property type="term" value="F:DNA binding"/>
    <property type="evidence" value="ECO:0007669"/>
    <property type="project" value="UniProtKB-KW"/>
</dbReference>
<dbReference type="Proteomes" id="UP000675431">
    <property type="component" value="Unassembled WGS sequence"/>
</dbReference>
<dbReference type="Pfam" id="PF00392">
    <property type="entry name" value="GntR"/>
    <property type="match status" value="1"/>
</dbReference>
<evidence type="ECO:0000256" key="1">
    <source>
        <dbReference type="ARBA" id="ARBA00023015"/>
    </source>
</evidence>
<dbReference type="PANTHER" id="PTHR43537:SF45">
    <property type="entry name" value="GNTR FAMILY REGULATORY PROTEIN"/>
    <property type="match status" value="1"/>
</dbReference>
<dbReference type="InterPro" id="IPR008920">
    <property type="entry name" value="TF_FadR/GntR_C"/>
</dbReference>
<dbReference type="SMART" id="SM00895">
    <property type="entry name" value="FCD"/>
    <property type="match status" value="1"/>
</dbReference>
<dbReference type="PANTHER" id="PTHR43537">
    <property type="entry name" value="TRANSCRIPTIONAL REGULATOR, GNTR FAMILY"/>
    <property type="match status" value="1"/>
</dbReference>
<dbReference type="Pfam" id="PF07729">
    <property type="entry name" value="FCD"/>
    <property type="match status" value="1"/>
</dbReference>
<dbReference type="RefSeq" id="WP_212371302.1">
    <property type="nucleotide sequence ID" value="NZ_JAGSIE010000040.1"/>
</dbReference>
<dbReference type="EMBL" id="JAGSIE010000040">
    <property type="protein sequence ID" value="MBR7554807.1"/>
    <property type="molecule type" value="Genomic_DNA"/>
</dbReference>
<gene>
    <name evidence="5" type="ORF">KC820_11795</name>
</gene>
<evidence type="ECO:0000259" key="4">
    <source>
        <dbReference type="PROSITE" id="PS50949"/>
    </source>
</evidence>
<dbReference type="AlphaFoldDB" id="A0A941CVL4"/>
<dbReference type="Gene3D" id="1.10.10.10">
    <property type="entry name" value="Winged helix-like DNA-binding domain superfamily/Winged helix DNA-binding domain"/>
    <property type="match status" value="1"/>
</dbReference>
<organism evidence="5 6">
    <name type="scientific">Allobacillus saliphilus</name>
    <dbReference type="NCBI Taxonomy" id="2912308"/>
    <lineage>
        <taxon>Bacteria</taxon>
        <taxon>Bacillati</taxon>
        <taxon>Bacillota</taxon>
        <taxon>Bacilli</taxon>
        <taxon>Bacillales</taxon>
        <taxon>Bacillaceae</taxon>
        <taxon>Allobacillus</taxon>
    </lineage>
</organism>
<dbReference type="SMART" id="SM00345">
    <property type="entry name" value="HTH_GNTR"/>
    <property type="match status" value="1"/>
</dbReference>
<dbReference type="InterPro" id="IPR000524">
    <property type="entry name" value="Tscrpt_reg_HTH_GntR"/>
</dbReference>
<comment type="caution">
    <text evidence="5">The sequence shown here is derived from an EMBL/GenBank/DDBJ whole genome shotgun (WGS) entry which is preliminary data.</text>
</comment>
<keyword evidence="2" id="KW-0238">DNA-binding</keyword>
<dbReference type="GO" id="GO:0003700">
    <property type="term" value="F:DNA-binding transcription factor activity"/>
    <property type="evidence" value="ECO:0007669"/>
    <property type="project" value="InterPro"/>
</dbReference>